<evidence type="ECO:0000313" key="1">
    <source>
        <dbReference type="EMBL" id="HAF0292511.1"/>
    </source>
</evidence>
<sequence>MDYIKPFTKLGILIAVGLFLSNALYTNASFVDNEHFNSANQLLAEMLEEGSPGFQADGFEDGTETQALFYIIVSAEAANVRHLPSLQGQVVSQVLRDERYPVYKEEYDQDGRLWFEIYIENEDRYAWISEKVTERE</sequence>
<evidence type="ECO:0008006" key="2">
    <source>
        <dbReference type="Google" id="ProtNLM"/>
    </source>
</evidence>
<reference evidence="1" key="1">
    <citation type="journal article" date="2018" name="Genome Biol.">
        <title>SKESA: strategic k-mer extension for scrupulous assemblies.</title>
        <authorList>
            <person name="Souvorov A."/>
            <person name="Agarwala R."/>
            <person name="Lipman D.J."/>
        </authorList>
    </citation>
    <scope>NUCLEOTIDE SEQUENCE</scope>
    <source>
        <strain evidence="1">N26921</strain>
    </source>
</reference>
<dbReference type="AlphaFoldDB" id="A0A740PM93"/>
<reference evidence="1" key="2">
    <citation type="submission" date="2018-07" db="EMBL/GenBank/DDBJ databases">
        <authorList>
            <consortium name="NCBI Pathogen Detection Project"/>
        </authorList>
    </citation>
    <scope>NUCLEOTIDE SEQUENCE</scope>
    <source>
        <strain evidence="1">N26921</strain>
    </source>
</reference>
<protein>
    <recommendedName>
        <fullName evidence="2">SH3 domain-containing protein</fullName>
    </recommendedName>
</protein>
<dbReference type="Gene3D" id="2.30.30.40">
    <property type="entry name" value="SH3 Domains"/>
    <property type="match status" value="1"/>
</dbReference>
<dbReference type="EMBL" id="DAATVL010000056">
    <property type="protein sequence ID" value="HAF0292511.1"/>
    <property type="molecule type" value="Genomic_DNA"/>
</dbReference>
<organism evidence="1">
    <name type="scientific">Salmonella enterica subsp. enterica serovar Typhimurium var. 5-</name>
    <dbReference type="NCBI Taxonomy" id="1620419"/>
    <lineage>
        <taxon>Bacteria</taxon>
        <taxon>Pseudomonadati</taxon>
        <taxon>Pseudomonadota</taxon>
        <taxon>Gammaproteobacteria</taxon>
        <taxon>Enterobacterales</taxon>
        <taxon>Enterobacteriaceae</taxon>
        <taxon>Salmonella</taxon>
    </lineage>
</organism>
<gene>
    <name evidence="1" type="ORF">G9C53_004901</name>
</gene>
<accession>A0A740PM93</accession>
<name>A0A740PM93_SALTM</name>
<proteinExistence type="predicted"/>
<comment type="caution">
    <text evidence="1">The sequence shown here is derived from an EMBL/GenBank/DDBJ whole genome shotgun (WGS) entry which is preliminary data.</text>
</comment>